<organism evidence="2 3">
    <name type="scientific">Lasiosphaeria miniovina</name>
    <dbReference type="NCBI Taxonomy" id="1954250"/>
    <lineage>
        <taxon>Eukaryota</taxon>
        <taxon>Fungi</taxon>
        <taxon>Dikarya</taxon>
        <taxon>Ascomycota</taxon>
        <taxon>Pezizomycotina</taxon>
        <taxon>Sordariomycetes</taxon>
        <taxon>Sordariomycetidae</taxon>
        <taxon>Sordariales</taxon>
        <taxon>Lasiosphaeriaceae</taxon>
        <taxon>Lasiosphaeria</taxon>
    </lineage>
</organism>
<evidence type="ECO:0008006" key="4">
    <source>
        <dbReference type="Google" id="ProtNLM"/>
    </source>
</evidence>
<sequence length="235" mass="26814">MQQYGTGDINNQGNLLPLRKDIHYSFNARWFVIVPRIVTIDSSLHPSLQYVTHIISESAAEVWATYHTTLVESLHDQSRAYLFARFAWAILFRAKLFVIAGQRRHVIRVSRDADGKIEHKTMSCTGIELRNAYGGGGSKTATPLHLRKKRSVQGSPKESEDSFTELYGDSDTDMDDMDWREWGRHRRQESLEETAPDIMEETAPYTKVHLEPALEVELRTALRQVILQQGVDSGD</sequence>
<dbReference type="RefSeq" id="XP_060296012.1">
    <property type="nucleotide sequence ID" value="XM_060441917.1"/>
</dbReference>
<gene>
    <name evidence="2" type="ORF">B0T26DRAFT_709119</name>
</gene>
<proteinExistence type="predicted"/>
<comment type="caution">
    <text evidence="2">The sequence shown here is derived from an EMBL/GenBank/DDBJ whole genome shotgun (WGS) entry which is preliminary data.</text>
</comment>
<accession>A0AA40AJW5</accession>
<dbReference type="Proteomes" id="UP001172101">
    <property type="component" value="Unassembled WGS sequence"/>
</dbReference>
<dbReference type="GeneID" id="85325187"/>
<name>A0AA40AJW5_9PEZI</name>
<evidence type="ECO:0000256" key="1">
    <source>
        <dbReference type="SAM" id="MobiDB-lite"/>
    </source>
</evidence>
<dbReference type="AlphaFoldDB" id="A0AA40AJW5"/>
<reference evidence="2" key="1">
    <citation type="submission" date="2023-06" db="EMBL/GenBank/DDBJ databases">
        <title>Genome-scale phylogeny and comparative genomics of the fungal order Sordariales.</title>
        <authorList>
            <consortium name="Lawrence Berkeley National Laboratory"/>
            <person name="Hensen N."/>
            <person name="Bonometti L."/>
            <person name="Westerberg I."/>
            <person name="Brannstrom I.O."/>
            <person name="Guillou S."/>
            <person name="Cros-Aarteil S."/>
            <person name="Calhoun S."/>
            <person name="Haridas S."/>
            <person name="Kuo A."/>
            <person name="Mondo S."/>
            <person name="Pangilinan J."/>
            <person name="Riley R."/>
            <person name="LaButti K."/>
            <person name="Andreopoulos B."/>
            <person name="Lipzen A."/>
            <person name="Chen C."/>
            <person name="Yanf M."/>
            <person name="Daum C."/>
            <person name="Ng V."/>
            <person name="Clum A."/>
            <person name="Steindorff A."/>
            <person name="Ohm R."/>
            <person name="Martin F."/>
            <person name="Silar P."/>
            <person name="Natvig D."/>
            <person name="Lalanne C."/>
            <person name="Gautier V."/>
            <person name="Ament-velasquez S.L."/>
            <person name="Kruys A."/>
            <person name="Hutchinson M.I."/>
            <person name="Powell A.J."/>
            <person name="Barry K."/>
            <person name="Miller A.N."/>
            <person name="Grigoriev I.V."/>
            <person name="Debuchy R."/>
            <person name="Gladieux P."/>
            <person name="Thoren M.H."/>
            <person name="Johannesson H."/>
        </authorList>
    </citation>
    <scope>NUCLEOTIDE SEQUENCE</scope>
    <source>
        <strain evidence="2">SMH2392-1A</strain>
    </source>
</reference>
<feature type="region of interest" description="Disordered" evidence="1">
    <location>
        <begin position="138"/>
        <end position="174"/>
    </location>
</feature>
<keyword evidence="3" id="KW-1185">Reference proteome</keyword>
<evidence type="ECO:0000313" key="3">
    <source>
        <dbReference type="Proteomes" id="UP001172101"/>
    </source>
</evidence>
<protein>
    <recommendedName>
        <fullName evidence="4">HNH nuclease domain-containing protein</fullName>
    </recommendedName>
</protein>
<dbReference type="EMBL" id="JAUIRO010000004">
    <property type="protein sequence ID" value="KAK0717219.1"/>
    <property type="molecule type" value="Genomic_DNA"/>
</dbReference>
<evidence type="ECO:0000313" key="2">
    <source>
        <dbReference type="EMBL" id="KAK0717219.1"/>
    </source>
</evidence>